<dbReference type="AlphaFoldDB" id="A0A919YCN4"/>
<dbReference type="Gene3D" id="3.10.350.10">
    <property type="entry name" value="LysM domain"/>
    <property type="match status" value="1"/>
</dbReference>
<dbReference type="RefSeq" id="WP_212978163.1">
    <property type="nucleotide sequence ID" value="NZ_AP025343.1"/>
</dbReference>
<gene>
    <name evidence="2" type="ORF">J34TS1_20380</name>
</gene>
<protein>
    <recommendedName>
        <fullName evidence="1">LysM domain-containing protein</fullName>
    </recommendedName>
</protein>
<reference evidence="2 3" key="1">
    <citation type="submission" date="2021-03" db="EMBL/GenBank/DDBJ databases">
        <title>Antimicrobial resistance genes in bacteria isolated from Japanese honey, and their potential for conferring macrolide and lincosamide resistance in the American foulbrood pathogen Paenibacillus larvae.</title>
        <authorList>
            <person name="Okamoto M."/>
            <person name="Kumagai M."/>
            <person name="Kanamori H."/>
            <person name="Takamatsu D."/>
        </authorList>
    </citation>
    <scope>NUCLEOTIDE SEQUENCE [LARGE SCALE GENOMIC DNA]</scope>
    <source>
        <strain evidence="2 3">J34TS1</strain>
    </source>
</reference>
<evidence type="ECO:0000313" key="2">
    <source>
        <dbReference type="EMBL" id="GIO47273.1"/>
    </source>
</evidence>
<organism evidence="2 3">
    <name type="scientific">Paenibacillus azoreducens</name>
    <dbReference type="NCBI Taxonomy" id="116718"/>
    <lineage>
        <taxon>Bacteria</taxon>
        <taxon>Bacillati</taxon>
        <taxon>Bacillota</taxon>
        <taxon>Bacilli</taxon>
        <taxon>Bacillales</taxon>
        <taxon>Paenibacillaceae</taxon>
        <taxon>Paenibacillus</taxon>
    </lineage>
</organism>
<dbReference type="CDD" id="cd00118">
    <property type="entry name" value="LysM"/>
    <property type="match status" value="1"/>
</dbReference>
<proteinExistence type="predicted"/>
<feature type="domain" description="LysM" evidence="1">
    <location>
        <begin position="169"/>
        <end position="219"/>
    </location>
</feature>
<dbReference type="SUPFAM" id="SSF54106">
    <property type="entry name" value="LysM domain"/>
    <property type="match status" value="1"/>
</dbReference>
<dbReference type="InterPro" id="IPR052196">
    <property type="entry name" value="Bact_Kbp"/>
</dbReference>
<dbReference type="InterPro" id="IPR018392">
    <property type="entry name" value="LysM"/>
</dbReference>
<dbReference type="PANTHER" id="PTHR34700:SF4">
    <property type="entry name" value="PHAGE-LIKE ELEMENT PBSX PROTEIN XKDP"/>
    <property type="match status" value="1"/>
</dbReference>
<dbReference type="PROSITE" id="PS51782">
    <property type="entry name" value="LYSM"/>
    <property type="match status" value="1"/>
</dbReference>
<dbReference type="EMBL" id="BORT01000007">
    <property type="protein sequence ID" value="GIO47273.1"/>
    <property type="molecule type" value="Genomic_DNA"/>
</dbReference>
<evidence type="ECO:0000259" key="1">
    <source>
        <dbReference type="PROSITE" id="PS51782"/>
    </source>
</evidence>
<accession>A0A919YCN4</accession>
<dbReference type="Proteomes" id="UP000682811">
    <property type="component" value="Unassembled WGS sequence"/>
</dbReference>
<evidence type="ECO:0000313" key="3">
    <source>
        <dbReference type="Proteomes" id="UP000682811"/>
    </source>
</evidence>
<name>A0A919YCN4_9BACL</name>
<comment type="caution">
    <text evidence="2">The sequence shown here is derived from an EMBL/GenBank/DDBJ whole genome shotgun (WGS) entry which is preliminary data.</text>
</comment>
<sequence length="220" mass="24409">MEFVLRDGKGKDFLFPVNPEEVTISRQKGLDTVNILSSGEFDFPQGDKVKEISFASFFPKTFDESFCRGKEEELPDPQTAMNKLNEFLALKTPLRFIISKTAVNVPVFVASHQSTFRGGEPGDVSFEITLRTWRELKVMKTAAGAGNGKAANATAINKKPRVDMKAKNKTYTVKPGDSLSKIAKLELGNSSEWNRIYQLNKKLIGNNPNAIKPGQKLVLP</sequence>
<dbReference type="PANTHER" id="PTHR34700">
    <property type="entry name" value="POTASSIUM BINDING PROTEIN KBP"/>
    <property type="match status" value="1"/>
</dbReference>
<dbReference type="InterPro" id="IPR036779">
    <property type="entry name" value="LysM_dom_sf"/>
</dbReference>
<keyword evidence="3" id="KW-1185">Reference proteome</keyword>
<dbReference type="SMART" id="SM00257">
    <property type="entry name" value="LysM"/>
    <property type="match status" value="1"/>
</dbReference>
<dbReference type="Pfam" id="PF01476">
    <property type="entry name" value="LysM"/>
    <property type="match status" value="1"/>
</dbReference>